<comment type="caution">
    <text evidence="1">The sequence shown here is derived from an EMBL/GenBank/DDBJ whole genome shotgun (WGS) entry which is preliminary data.</text>
</comment>
<proteinExistence type="predicted"/>
<evidence type="ECO:0000313" key="2">
    <source>
        <dbReference type="Proteomes" id="UP000824120"/>
    </source>
</evidence>
<dbReference type="AlphaFoldDB" id="A0A9J5X6V3"/>
<name>A0A9J5X6V3_SOLCO</name>
<dbReference type="Proteomes" id="UP000824120">
    <property type="component" value="Chromosome 10"/>
</dbReference>
<gene>
    <name evidence="1" type="ORF">H5410_053355</name>
</gene>
<evidence type="ECO:0000313" key="1">
    <source>
        <dbReference type="EMBL" id="KAG5582728.1"/>
    </source>
</evidence>
<protein>
    <submittedName>
        <fullName evidence="1">Uncharacterized protein</fullName>
    </submittedName>
</protein>
<organism evidence="1 2">
    <name type="scientific">Solanum commersonii</name>
    <name type="common">Commerson's wild potato</name>
    <name type="synonym">Commerson's nightshade</name>
    <dbReference type="NCBI Taxonomy" id="4109"/>
    <lineage>
        <taxon>Eukaryota</taxon>
        <taxon>Viridiplantae</taxon>
        <taxon>Streptophyta</taxon>
        <taxon>Embryophyta</taxon>
        <taxon>Tracheophyta</taxon>
        <taxon>Spermatophyta</taxon>
        <taxon>Magnoliopsida</taxon>
        <taxon>eudicotyledons</taxon>
        <taxon>Gunneridae</taxon>
        <taxon>Pentapetalae</taxon>
        <taxon>asterids</taxon>
        <taxon>lamiids</taxon>
        <taxon>Solanales</taxon>
        <taxon>Solanaceae</taxon>
        <taxon>Solanoideae</taxon>
        <taxon>Solaneae</taxon>
        <taxon>Solanum</taxon>
    </lineage>
</organism>
<accession>A0A9J5X6V3</accession>
<reference evidence="1 2" key="1">
    <citation type="submission" date="2020-09" db="EMBL/GenBank/DDBJ databases">
        <title>De no assembly of potato wild relative species, Solanum commersonii.</title>
        <authorList>
            <person name="Cho K."/>
        </authorList>
    </citation>
    <scope>NUCLEOTIDE SEQUENCE [LARGE SCALE GENOMIC DNA]</scope>
    <source>
        <strain evidence="1">LZ3.2</strain>
        <tissue evidence="1">Leaf</tissue>
    </source>
</reference>
<dbReference type="EMBL" id="JACXVP010000010">
    <property type="protein sequence ID" value="KAG5582728.1"/>
    <property type="molecule type" value="Genomic_DNA"/>
</dbReference>
<sequence length="64" mass="7141">MCHQDFKGPCGSGHCGGQDERGEVEMIQVVKRRCSDTPVRRCKRSAIIGIRRGRGGRKSIRRGD</sequence>
<keyword evidence="2" id="KW-1185">Reference proteome</keyword>